<dbReference type="InterPro" id="IPR013249">
    <property type="entry name" value="RNA_pol_sigma70_r4_t2"/>
</dbReference>
<comment type="caution">
    <text evidence="10">The sequence shown here is derived from an EMBL/GenBank/DDBJ whole genome shotgun (WGS) entry which is preliminary data.</text>
</comment>
<dbReference type="GO" id="GO:0016987">
    <property type="term" value="F:sigma factor activity"/>
    <property type="evidence" value="ECO:0007669"/>
    <property type="project" value="UniProtKB-KW"/>
</dbReference>
<keyword evidence="3" id="KW-0805">Transcription regulation</keyword>
<dbReference type="PROSITE" id="PS00622">
    <property type="entry name" value="HTH_LUXR_1"/>
    <property type="match status" value="1"/>
</dbReference>
<dbReference type="PANTHER" id="PTHR30385:SF1">
    <property type="entry name" value="RNA POLYMERASE SIGMA-H FACTOR"/>
    <property type="match status" value="1"/>
</dbReference>
<dbReference type="InterPro" id="IPR000943">
    <property type="entry name" value="RNA_pol_sigma70"/>
</dbReference>
<dbReference type="InterPro" id="IPR036388">
    <property type="entry name" value="WH-like_DNA-bd_sf"/>
</dbReference>
<dbReference type="Pfam" id="PF08281">
    <property type="entry name" value="Sigma70_r4_2"/>
    <property type="match status" value="1"/>
</dbReference>
<protein>
    <recommendedName>
        <fullName evidence="2">RNA polymerase sigma factor SigS</fullName>
    </recommendedName>
</protein>
<dbReference type="InterPro" id="IPR016032">
    <property type="entry name" value="Sig_transdc_resp-reg_C-effctor"/>
</dbReference>
<evidence type="ECO:0000313" key="10">
    <source>
        <dbReference type="EMBL" id="MSS62658.1"/>
    </source>
</evidence>
<evidence type="ECO:0000256" key="7">
    <source>
        <dbReference type="ARBA" id="ARBA00024701"/>
    </source>
</evidence>
<evidence type="ECO:0000256" key="4">
    <source>
        <dbReference type="ARBA" id="ARBA00023082"/>
    </source>
</evidence>
<dbReference type="NCBIfam" id="NF006145">
    <property type="entry name" value="PRK08295.1-2"/>
    <property type="match status" value="1"/>
</dbReference>
<evidence type="ECO:0000256" key="2">
    <source>
        <dbReference type="ARBA" id="ARBA00021245"/>
    </source>
</evidence>
<dbReference type="NCBIfam" id="NF006148">
    <property type="entry name" value="PRK08295.1-5"/>
    <property type="match status" value="1"/>
</dbReference>
<organism evidence="10 11">
    <name type="scientific">Velocimicrobium porci</name>
    <dbReference type="NCBI Taxonomy" id="2606634"/>
    <lineage>
        <taxon>Bacteria</taxon>
        <taxon>Bacillati</taxon>
        <taxon>Bacillota</taxon>
        <taxon>Clostridia</taxon>
        <taxon>Lachnospirales</taxon>
        <taxon>Lachnospiraceae</taxon>
        <taxon>Velocimicrobium</taxon>
    </lineage>
</organism>
<dbReference type="PIRSF" id="PIRSF002939">
    <property type="entry name" value="RNA_polymerase_sigma-H_factor"/>
    <property type="match status" value="1"/>
</dbReference>
<dbReference type="Proteomes" id="UP000482209">
    <property type="component" value="Unassembled WGS sequence"/>
</dbReference>
<accession>A0A6L5XWC4</accession>
<sequence>MDVKQSYNQLTDEQIIVLIRQGDNDAVDFLMDKYKNLVRKRARKLFLIDGDKDDLIQEGMIGLYKAIRDYEPDKKASFYTFADLCIAGQIYSAIKNSNRQKNMPLNTYISFYSPAFLEEYEDMKDPYINFLPAAHKLNPEELVIDKETVSVIEYELGRHLSLLEKEVMNLYMEGYPYTEIAERLERSPKSIDNAIQRVKSKLNYVLKQIHH</sequence>
<keyword evidence="4" id="KW-0731">Sigma factor</keyword>
<evidence type="ECO:0000259" key="8">
    <source>
        <dbReference type="PROSITE" id="PS00622"/>
    </source>
</evidence>
<feature type="domain" description="RNA polymerase sigma-70" evidence="9">
    <location>
        <begin position="54"/>
        <end position="67"/>
    </location>
</feature>
<keyword evidence="5" id="KW-0238">DNA-binding</keyword>
<gene>
    <name evidence="10" type="primary">sigH</name>
    <name evidence="10" type="ORF">FYJ58_01960</name>
</gene>
<dbReference type="EMBL" id="VUMT01000002">
    <property type="protein sequence ID" value="MSS62658.1"/>
    <property type="molecule type" value="Genomic_DNA"/>
</dbReference>
<evidence type="ECO:0000256" key="6">
    <source>
        <dbReference type="ARBA" id="ARBA00023163"/>
    </source>
</evidence>
<dbReference type="InterPro" id="IPR013325">
    <property type="entry name" value="RNA_pol_sigma_r2"/>
</dbReference>
<dbReference type="Gene3D" id="1.10.10.10">
    <property type="entry name" value="Winged helix-like DNA-binding domain superfamily/Winged helix DNA-binding domain"/>
    <property type="match status" value="1"/>
</dbReference>
<evidence type="ECO:0000256" key="1">
    <source>
        <dbReference type="ARBA" id="ARBA00007788"/>
    </source>
</evidence>
<dbReference type="Gene3D" id="1.20.120.1810">
    <property type="match status" value="1"/>
</dbReference>
<dbReference type="InterPro" id="IPR000792">
    <property type="entry name" value="Tscrpt_reg_LuxR_C"/>
</dbReference>
<dbReference type="InterPro" id="IPR007627">
    <property type="entry name" value="RNA_pol_sigma70_r2"/>
</dbReference>
<name>A0A6L5XWC4_9FIRM</name>
<comment type="similarity">
    <text evidence="1">Belongs to the sigma-70 factor family.</text>
</comment>
<keyword evidence="6" id="KW-0804">Transcription</keyword>
<evidence type="ECO:0000313" key="11">
    <source>
        <dbReference type="Proteomes" id="UP000482209"/>
    </source>
</evidence>
<evidence type="ECO:0000256" key="3">
    <source>
        <dbReference type="ARBA" id="ARBA00023015"/>
    </source>
</evidence>
<dbReference type="PANTHER" id="PTHR30385">
    <property type="entry name" value="SIGMA FACTOR F FLAGELLAR"/>
    <property type="match status" value="1"/>
</dbReference>
<dbReference type="NCBIfam" id="TIGR02937">
    <property type="entry name" value="sigma70-ECF"/>
    <property type="match status" value="1"/>
</dbReference>
<dbReference type="GO" id="GO:0003677">
    <property type="term" value="F:DNA binding"/>
    <property type="evidence" value="ECO:0007669"/>
    <property type="project" value="UniProtKB-KW"/>
</dbReference>
<feature type="domain" description="HTH luxR-type" evidence="8">
    <location>
        <begin position="174"/>
        <end position="201"/>
    </location>
</feature>
<dbReference type="SUPFAM" id="SSF88946">
    <property type="entry name" value="Sigma2 domain of RNA polymerase sigma factors"/>
    <property type="match status" value="1"/>
</dbReference>
<evidence type="ECO:0000256" key="5">
    <source>
        <dbReference type="ARBA" id="ARBA00023125"/>
    </source>
</evidence>
<keyword evidence="11" id="KW-1185">Reference proteome</keyword>
<dbReference type="AlphaFoldDB" id="A0A6L5XWC4"/>
<proteinExistence type="inferred from homology"/>
<dbReference type="PROSITE" id="PS00715">
    <property type="entry name" value="SIGMA70_1"/>
    <property type="match status" value="1"/>
</dbReference>
<dbReference type="Pfam" id="PF04542">
    <property type="entry name" value="Sigma70_r2"/>
    <property type="match status" value="1"/>
</dbReference>
<dbReference type="SUPFAM" id="SSF46894">
    <property type="entry name" value="C-terminal effector domain of the bipartite response regulators"/>
    <property type="match status" value="1"/>
</dbReference>
<dbReference type="InterPro" id="IPR014284">
    <property type="entry name" value="RNA_pol_sigma-70_dom"/>
</dbReference>
<dbReference type="InterPro" id="IPR016371">
    <property type="entry name" value="RNA_pol_sigma-H_factor"/>
</dbReference>
<dbReference type="GO" id="GO:0006352">
    <property type="term" value="P:DNA-templated transcription initiation"/>
    <property type="evidence" value="ECO:0007669"/>
    <property type="project" value="InterPro"/>
</dbReference>
<evidence type="ECO:0000259" key="9">
    <source>
        <dbReference type="PROSITE" id="PS00715"/>
    </source>
</evidence>
<comment type="function">
    <text evidence="7">Sigma factors are initiation factors that promote the attachment of RNA polymerase to specific initiation sites and are then released. Sigma-S contributes to the protection against external stress, thus playing a role in cellular fitness and survival.</text>
</comment>
<reference evidence="10 11" key="1">
    <citation type="submission" date="2019-08" db="EMBL/GenBank/DDBJ databases">
        <title>In-depth cultivation of the pig gut microbiome towards novel bacterial diversity and tailored functional studies.</title>
        <authorList>
            <person name="Wylensek D."/>
            <person name="Hitch T.C.A."/>
            <person name="Clavel T."/>
        </authorList>
    </citation>
    <scope>NUCLEOTIDE SEQUENCE [LARGE SCALE GENOMIC DNA]</scope>
    <source>
        <strain evidence="10 11">WCA-693-APC-MOT-I</strain>
    </source>
</reference>